<evidence type="ECO:0008006" key="3">
    <source>
        <dbReference type="Google" id="ProtNLM"/>
    </source>
</evidence>
<dbReference type="SUPFAM" id="SSF56112">
    <property type="entry name" value="Protein kinase-like (PK-like)"/>
    <property type="match status" value="1"/>
</dbReference>
<name>A0AAN5Z5X8_FUSAU</name>
<comment type="caution">
    <text evidence="1">The sequence shown here is derived from an EMBL/GenBank/DDBJ whole genome shotgun (WGS) entry which is preliminary data.</text>
</comment>
<sequence length="225" mass="25625">MSDDDLASSPLPLQPVVLSMEVDDDDSFESYYRLRLGTQVKYVTISPGTFDRDTLSFPVPSLPRFPDNEEWTIAYLSRDETSGELKTTVSSPTRLGIHQWHQTRIDCLDLEKTKSLTPMVFQAVSHSTILPSDTMITKIARFEWEMPRMEQETRAYQLLEGSRLAPRFLGHIHENGRVMGFLLEKLEGRSASIQDLDACETALGKLHELGLLHGDANRYNFLFTE</sequence>
<accession>A0AAN5Z5X8</accession>
<dbReference type="EMBL" id="JAAMOD010000240">
    <property type="protein sequence ID" value="KAF5234123.1"/>
    <property type="molecule type" value="Genomic_DNA"/>
</dbReference>
<dbReference type="InterPro" id="IPR011009">
    <property type="entry name" value="Kinase-like_dom_sf"/>
</dbReference>
<gene>
    <name evidence="1" type="ORF">FAUST_7774</name>
</gene>
<dbReference type="Proteomes" id="UP000537989">
    <property type="component" value="Unassembled WGS sequence"/>
</dbReference>
<keyword evidence="2" id="KW-1185">Reference proteome</keyword>
<reference evidence="1 2" key="1">
    <citation type="submission" date="2020-02" db="EMBL/GenBank/DDBJ databases">
        <title>Identification and distribution of gene clusters putatively required for synthesis of sphingolipid metabolism inhibitors in phylogenetically diverse species of the filamentous fungus Fusarium.</title>
        <authorList>
            <person name="Kim H.-S."/>
            <person name="Busman M."/>
            <person name="Brown D.W."/>
            <person name="Divon H."/>
            <person name="Uhlig S."/>
            <person name="Proctor R.H."/>
        </authorList>
    </citation>
    <scope>NUCLEOTIDE SEQUENCE [LARGE SCALE GENOMIC DNA]</scope>
    <source>
        <strain evidence="1 2">NRRL 2903</strain>
    </source>
</reference>
<proteinExistence type="predicted"/>
<organism evidence="1 2">
    <name type="scientific">Fusarium austroamericanum</name>
    <dbReference type="NCBI Taxonomy" id="282268"/>
    <lineage>
        <taxon>Eukaryota</taxon>
        <taxon>Fungi</taxon>
        <taxon>Dikarya</taxon>
        <taxon>Ascomycota</taxon>
        <taxon>Pezizomycotina</taxon>
        <taxon>Sordariomycetes</taxon>
        <taxon>Hypocreomycetidae</taxon>
        <taxon>Hypocreales</taxon>
        <taxon>Nectriaceae</taxon>
        <taxon>Fusarium</taxon>
    </lineage>
</organism>
<dbReference type="AlphaFoldDB" id="A0AAN5Z5X8"/>
<protein>
    <recommendedName>
        <fullName evidence="3">Alpha-galactosidase A</fullName>
    </recommendedName>
</protein>
<evidence type="ECO:0000313" key="2">
    <source>
        <dbReference type="Proteomes" id="UP000537989"/>
    </source>
</evidence>
<evidence type="ECO:0000313" key="1">
    <source>
        <dbReference type="EMBL" id="KAF5234123.1"/>
    </source>
</evidence>